<dbReference type="SUPFAM" id="SSF50939">
    <property type="entry name" value="Sialidases"/>
    <property type="match status" value="1"/>
</dbReference>
<dbReference type="KEGG" id="uru:DSM104443_04208"/>
<feature type="chain" id="PRO_5026807325" description="Sortilin N-terminal domain-containing protein" evidence="1">
    <location>
        <begin position="20"/>
        <end position="1028"/>
    </location>
</feature>
<evidence type="ECO:0000256" key="1">
    <source>
        <dbReference type="SAM" id="SignalP"/>
    </source>
</evidence>
<dbReference type="PANTHER" id="PTHR43739:SF5">
    <property type="entry name" value="EXO-ALPHA-SIALIDASE"/>
    <property type="match status" value="1"/>
</dbReference>
<evidence type="ECO:0000313" key="2">
    <source>
        <dbReference type="EMBL" id="QJR13114.1"/>
    </source>
</evidence>
<accession>A0A6M4H3J7</accession>
<dbReference type="Gene3D" id="2.130.10.10">
    <property type="entry name" value="YVTN repeat-like/Quinoprotein amine dehydrogenase"/>
    <property type="match status" value="3"/>
</dbReference>
<dbReference type="InterPro" id="IPR052025">
    <property type="entry name" value="Xyloglucanase_GH74"/>
</dbReference>
<dbReference type="InterPro" id="IPR015943">
    <property type="entry name" value="WD40/YVTN_repeat-like_dom_sf"/>
</dbReference>
<dbReference type="RefSeq" id="WP_171095908.1">
    <property type="nucleotide sequence ID" value="NZ_CP053069.1"/>
</dbReference>
<dbReference type="AlphaFoldDB" id="A0A6M4H3J7"/>
<proteinExistence type="predicted"/>
<organism evidence="2 3">
    <name type="scientific">Usitatibacter rugosus</name>
    <dbReference type="NCBI Taxonomy" id="2732067"/>
    <lineage>
        <taxon>Bacteria</taxon>
        <taxon>Pseudomonadati</taxon>
        <taxon>Pseudomonadota</taxon>
        <taxon>Betaproteobacteria</taxon>
        <taxon>Nitrosomonadales</taxon>
        <taxon>Usitatibacteraceae</taxon>
        <taxon>Usitatibacter</taxon>
    </lineage>
</organism>
<dbReference type="InterPro" id="IPR036278">
    <property type="entry name" value="Sialidase_sf"/>
</dbReference>
<reference evidence="2 3" key="1">
    <citation type="submission" date="2020-04" db="EMBL/GenBank/DDBJ databases">
        <title>Usitatibacter rugosus gen. nov., sp. nov. and Usitatibacter palustris sp. nov., novel members of Usitatibacteraceae fam. nov. within the order Nitrosomonadales isolated from soil.</title>
        <authorList>
            <person name="Huber K.J."/>
            <person name="Neumann-Schaal M."/>
            <person name="Geppert A."/>
            <person name="Luckner M."/>
            <person name="Wanner G."/>
            <person name="Overmann J."/>
        </authorList>
    </citation>
    <scope>NUCLEOTIDE SEQUENCE [LARGE SCALE GENOMIC DNA]</scope>
    <source>
        <strain evidence="2 3">0125_3</strain>
    </source>
</reference>
<dbReference type="PROSITE" id="PS51257">
    <property type="entry name" value="PROKAR_LIPOPROTEIN"/>
    <property type="match status" value="1"/>
</dbReference>
<keyword evidence="1" id="KW-0732">Signal</keyword>
<dbReference type="GO" id="GO:0010411">
    <property type="term" value="P:xyloglucan metabolic process"/>
    <property type="evidence" value="ECO:0007669"/>
    <property type="project" value="TreeGrafter"/>
</dbReference>
<dbReference type="CDD" id="cd15482">
    <property type="entry name" value="Sialidase_non-viral"/>
    <property type="match status" value="1"/>
</dbReference>
<dbReference type="Proteomes" id="UP000501534">
    <property type="component" value="Chromosome"/>
</dbReference>
<dbReference type="SUPFAM" id="SSF110296">
    <property type="entry name" value="Oligoxyloglucan reducing end-specific cellobiohydrolase"/>
    <property type="match status" value="1"/>
</dbReference>
<dbReference type="PANTHER" id="PTHR43739">
    <property type="entry name" value="XYLOGLUCANASE (EUROFUNG)"/>
    <property type="match status" value="1"/>
</dbReference>
<evidence type="ECO:0000313" key="3">
    <source>
        <dbReference type="Proteomes" id="UP000501534"/>
    </source>
</evidence>
<evidence type="ECO:0008006" key="4">
    <source>
        <dbReference type="Google" id="ProtNLM"/>
    </source>
</evidence>
<keyword evidence="3" id="KW-1185">Reference proteome</keyword>
<protein>
    <recommendedName>
        <fullName evidence="4">Sortilin N-terminal domain-containing protein</fullName>
    </recommendedName>
</protein>
<sequence length="1028" mass="108596">MKILSPALAGAALLLAACAATPPASSPAPEQHAAVSGAALDLGVKFKMPNRERGRRDKAAMNAQYQLATEASESGPPTSAQIFRAHEQRRAIERDTLASARAKAAGLQPSKWQAIGPSNVGGRVRAIAFDPRNSNRMFAGTASGGLWHSDDAGASWRPNFDFLPNLSVTTIAVDPSNPNTMYLGTGEASAGLVGVGAFKSTDGGVTWAYLASTNADAVPDWRFVNRLAIHPAQPQVLLAALTNNNLTTGAIYRSGDGGASWVRVSAFKALDIAFDPANPVNAIAGLDDGTIAFSRDAGATWAKTAALVATPSGRSSTARAEIAFARSQPGTAYASVDNEKGEVWRSNDSGATWVKLSTPAHLGGQGDYDNAIWVDPIDAAHVVVAGLDAYQSRDGGLTFTQVSDWHNTPASPHADHHALVSPPDYSAANPVLFNGNDGGIYKTTNIRAMTSSGTVGIGWANANNGLAVTQFYSGAGRTVAGGKVVGGTQDNGSLVLDAGGWRPFRGGDGGFSAVDPVSDATIYGEYVYLSIHRSFAGGFSQYICNGITEALPSDAAGGAQYCGANATKQANFIAPFILDPNNANRMLAGANSLWVGDNVRQGNPTWRAVKPPSAAAENYINAIAVHEGNANVVWVGHNNGEVYRSLDGAGAAPTWTRVGQGSIPARRVQRITIDRDNPNRVIVSLTGFSPNNVWQTLDAGATWASITGNLPNAPVFDVKRHPANPMWLYAATSVGIFTSENGGASWSTTNEGPANIRVRELFWLDDSTLGAATYGRGMFKARVNGGLPANYEDLWWAGPAENGWGMSITQHDATLFIAFYIYDAQGRPLWVVMPGGAWNAGFTAYSGQLYEPNGSWYGNYDASRFSVNPPVGNATVAFTGPATATLTYTINGVSGTKAIQRQVFGPVDPIPVGTFGDLWWGGTAQNGWGVAIVQQYRKLFAVWYTYDTAGKTVWYVVTDGTWTTASTYTGAAYRTTSSPWVGVPYVASQLQLIPVGTITFSFTDYNNAIMTYSVDGVSQSKSLVRQPF</sequence>
<feature type="signal peptide" evidence="1">
    <location>
        <begin position="1"/>
        <end position="19"/>
    </location>
</feature>
<name>A0A6M4H3J7_9PROT</name>
<dbReference type="EMBL" id="CP053069">
    <property type="protein sequence ID" value="QJR13114.1"/>
    <property type="molecule type" value="Genomic_DNA"/>
</dbReference>
<gene>
    <name evidence="2" type="ORF">DSM104443_04208</name>
</gene>